<name>A0A410PYN5_9FIRM</name>
<dbReference type="InterPro" id="IPR013762">
    <property type="entry name" value="Integrase-like_cat_sf"/>
</dbReference>
<gene>
    <name evidence="3" type="ORF">EQM06_02450</name>
</gene>
<dbReference type="RefSeq" id="WP_128746768.1">
    <property type="nucleotide sequence ID" value="NZ_CP035281.1"/>
</dbReference>
<dbReference type="PROSITE" id="PS51898">
    <property type="entry name" value="TYR_RECOMBINASE"/>
    <property type="match status" value="1"/>
</dbReference>
<evidence type="ECO:0000313" key="3">
    <source>
        <dbReference type="EMBL" id="QAT44061.1"/>
    </source>
</evidence>
<evidence type="ECO:0000313" key="4">
    <source>
        <dbReference type="Proteomes" id="UP000287601"/>
    </source>
</evidence>
<dbReference type="Gene3D" id="1.10.443.10">
    <property type="entry name" value="Intergrase catalytic core"/>
    <property type="match status" value="1"/>
</dbReference>
<keyword evidence="1" id="KW-0233">DNA recombination</keyword>
<dbReference type="Pfam" id="PF00589">
    <property type="entry name" value="Phage_integrase"/>
    <property type="match status" value="1"/>
</dbReference>
<dbReference type="InterPro" id="IPR002104">
    <property type="entry name" value="Integrase_catalytic"/>
</dbReference>
<dbReference type="GO" id="GO:0006310">
    <property type="term" value="P:DNA recombination"/>
    <property type="evidence" value="ECO:0007669"/>
    <property type="project" value="UniProtKB-KW"/>
</dbReference>
<dbReference type="Proteomes" id="UP000287601">
    <property type="component" value="Chromosome"/>
</dbReference>
<organism evidence="3 4">
    <name type="scientific">Aminipila luticellarii</name>
    <dbReference type="NCBI Taxonomy" id="2507160"/>
    <lineage>
        <taxon>Bacteria</taxon>
        <taxon>Bacillati</taxon>
        <taxon>Bacillota</taxon>
        <taxon>Clostridia</taxon>
        <taxon>Peptostreptococcales</taxon>
        <taxon>Anaerovoracaceae</taxon>
        <taxon>Aminipila</taxon>
    </lineage>
</organism>
<evidence type="ECO:0000256" key="1">
    <source>
        <dbReference type="ARBA" id="ARBA00023172"/>
    </source>
</evidence>
<reference evidence="3 4" key="1">
    <citation type="submission" date="2019-01" db="EMBL/GenBank/DDBJ databases">
        <title>Draft genomes of a novel of Aminipila strains.</title>
        <authorList>
            <person name="Ma S."/>
        </authorList>
    </citation>
    <scope>NUCLEOTIDE SEQUENCE [LARGE SCALE GENOMIC DNA]</scope>
    <source>
        <strain evidence="4">JN-39</strain>
    </source>
</reference>
<dbReference type="AlphaFoldDB" id="A0A410PYN5"/>
<keyword evidence="4" id="KW-1185">Reference proteome</keyword>
<dbReference type="SUPFAM" id="SSF56349">
    <property type="entry name" value="DNA breaking-rejoining enzymes"/>
    <property type="match status" value="1"/>
</dbReference>
<dbReference type="GO" id="GO:0003677">
    <property type="term" value="F:DNA binding"/>
    <property type="evidence" value="ECO:0007669"/>
    <property type="project" value="InterPro"/>
</dbReference>
<proteinExistence type="predicted"/>
<accession>A0A410PYN5</accession>
<dbReference type="InterPro" id="IPR011010">
    <property type="entry name" value="DNA_brk_join_enz"/>
</dbReference>
<protein>
    <recommendedName>
        <fullName evidence="2">Tyr recombinase domain-containing protein</fullName>
    </recommendedName>
</protein>
<dbReference type="EMBL" id="CP035281">
    <property type="protein sequence ID" value="QAT44061.1"/>
    <property type="molecule type" value="Genomic_DNA"/>
</dbReference>
<feature type="domain" description="Tyr recombinase" evidence="2">
    <location>
        <begin position="1"/>
        <end position="50"/>
    </location>
</feature>
<dbReference type="GO" id="GO:0015074">
    <property type="term" value="P:DNA integration"/>
    <property type="evidence" value="ECO:0007669"/>
    <property type="project" value="InterPro"/>
</dbReference>
<evidence type="ECO:0000259" key="2">
    <source>
        <dbReference type="PROSITE" id="PS51898"/>
    </source>
</evidence>
<dbReference type="OrthoDB" id="9803188at2"/>
<sequence>MTHYKRIGIENKRFHPYRHTFCTNLCKKGVPLQTAYKLMGHSSINVTARF</sequence>
<dbReference type="KEGG" id="amij:EQM06_02450"/>